<dbReference type="PANTHER" id="PTHR33121:SF23">
    <property type="entry name" value="CYCLIC DI-GMP PHOSPHODIESTERASE PDEB"/>
    <property type="match status" value="1"/>
</dbReference>
<gene>
    <name evidence="5" type="ORF">EDC61_10614</name>
</gene>
<dbReference type="SUPFAM" id="SSF141868">
    <property type="entry name" value="EAL domain-like"/>
    <property type="match status" value="1"/>
</dbReference>
<dbReference type="SMART" id="SM00052">
    <property type="entry name" value="EAL"/>
    <property type="match status" value="1"/>
</dbReference>
<evidence type="ECO:0000313" key="6">
    <source>
        <dbReference type="Proteomes" id="UP000295135"/>
    </source>
</evidence>
<dbReference type="SMART" id="SM00267">
    <property type="entry name" value="GGDEF"/>
    <property type="match status" value="1"/>
</dbReference>
<dbReference type="Pfam" id="PF00563">
    <property type="entry name" value="EAL"/>
    <property type="match status" value="1"/>
</dbReference>
<dbReference type="InterPro" id="IPR029787">
    <property type="entry name" value="Nucleotide_cyclase"/>
</dbReference>
<evidence type="ECO:0000259" key="2">
    <source>
        <dbReference type="PROSITE" id="PS50110"/>
    </source>
</evidence>
<proteinExistence type="predicted"/>
<dbReference type="InterPro" id="IPR050706">
    <property type="entry name" value="Cyclic-di-GMP_PDE-like"/>
</dbReference>
<dbReference type="PROSITE" id="PS50883">
    <property type="entry name" value="EAL"/>
    <property type="match status" value="1"/>
</dbReference>
<dbReference type="PROSITE" id="PS50110">
    <property type="entry name" value="RESPONSE_REGULATORY"/>
    <property type="match status" value="1"/>
</dbReference>
<dbReference type="InterPro" id="IPR011006">
    <property type="entry name" value="CheY-like_superfamily"/>
</dbReference>
<dbReference type="SMART" id="SM00448">
    <property type="entry name" value="REC"/>
    <property type="match status" value="1"/>
</dbReference>
<dbReference type="Pfam" id="PF00990">
    <property type="entry name" value="GGDEF"/>
    <property type="match status" value="1"/>
</dbReference>
<dbReference type="AlphaFoldDB" id="A0A4R3JY57"/>
<evidence type="ECO:0000256" key="1">
    <source>
        <dbReference type="PROSITE-ProRule" id="PRU00169"/>
    </source>
</evidence>
<sequence>MDKTLHVLLVEDSEDDALLLQRQLKRSGYNPTIHRVDTTEQLDMALQSPSWDVIITDHNLQGFGSDTVLQRVREAQLDIPVIIVSGTIGEDAAVSAMKAGASDYIMKDNLARLAPAIERELREAEVRHQHRKAEETIHHLAFHDSLTGLINRHRFEQRLTMALRTAKDWNTEHALLYLDLDQFKVVNDTCGHVAGDELLKQLALVLQEHVRESDTLARLGGDEFGLLLENCPIDQAVQVAEKLLQAINEFRFSWGGKTFSVGGSIGLAPITAHDVSVDDLMRNADIACYTAKDHGRNRLHVYRAEDAELQRRRGEMHWVSRIQWALENDRFALYRQSIVPLQKGRNQNTCCELLIRMRDEQDQLISPGVFLPAAERYNLSPAVDRWVVRHLLEFLTRNRELMKRRHGFFINLSGVTLNDDDFYDFLRQRLRATGVPPEMLCFEVTETAAIGNLSRAISFMQGVREEGCRFALDDFGAGLSSFSYLKAIPADYLKIDGAFVRDIVDDPLDHAIVESINRVGHVVGLETIAEFVENEAIRDRLSEIGVDYAQGYGLHRPEPMGNCA</sequence>
<evidence type="ECO:0000259" key="4">
    <source>
        <dbReference type="PROSITE" id="PS50887"/>
    </source>
</evidence>
<reference evidence="5 6" key="1">
    <citation type="submission" date="2019-03" db="EMBL/GenBank/DDBJ databases">
        <title>Genomic Encyclopedia of Type Strains, Phase IV (KMG-IV): sequencing the most valuable type-strain genomes for metagenomic binning, comparative biology and taxonomic classification.</title>
        <authorList>
            <person name="Goeker M."/>
        </authorList>
    </citation>
    <scope>NUCLEOTIDE SEQUENCE [LARGE SCALE GENOMIC DNA]</scope>
    <source>
        <strain evidence="5 6">DSM 103923</strain>
    </source>
</reference>
<dbReference type="InterPro" id="IPR043128">
    <property type="entry name" value="Rev_trsase/Diguanyl_cyclase"/>
</dbReference>
<dbReference type="Pfam" id="PF00072">
    <property type="entry name" value="Response_reg"/>
    <property type="match status" value="1"/>
</dbReference>
<dbReference type="GO" id="GO:0000160">
    <property type="term" value="P:phosphorelay signal transduction system"/>
    <property type="evidence" value="ECO:0007669"/>
    <property type="project" value="InterPro"/>
</dbReference>
<keyword evidence="6" id="KW-1185">Reference proteome</keyword>
<dbReference type="EMBL" id="SLZY01000006">
    <property type="protein sequence ID" value="TCS72100.1"/>
    <property type="molecule type" value="Genomic_DNA"/>
</dbReference>
<dbReference type="InterPro" id="IPR035919">
    <property type="entry name" value="EAL_sf"/>
</dbReference>
<evidence type="ECO:0000259" key="3">
    <source>
        <dbReference type="PROSITE" id="PS50883"/>
    </source>
</evidence>
<dbReference type="RefSeq" id="WP_126463885.1">
    <property type="nucleotide sequence ID" value="NZ_AP018721.1"/>
</dbReference>
<dbReference type="Proteomes" id="UP000295135">
    <property type="component" value="Unassembled WGS sequence"/>
</dbReference>
<dbReference type="PROSITE" id="PS50887">
    <property type="entry name" value="GGDEF"/>
    <property type="match status" value="1"/>
</dbReference>
<dbReference type="OrthoDB" id="9813903at2"/>
<dbReference type="Gene3D" id="3.40.50.2300">
    <property type="match status" value="1"/>
</dbReference>
<dbReference type="InterPro" id="IPR001633">
    <property type="entry name" value="EAL_dom"/>
</dbReference>
<dbReference type="InterPro" id="IPR001789">
    <property type="entry name" value="Sig_transdc_resp-reg_receiver"/>
</dbReference>
<organism evidence="5 6">
    <name type="scientific">Sulfuritortus calidifontis</name>
    <dbReference type="NCBI Taxonomy" id="1914471"/>
    <lineage>
        <taxon>Bacteria</taxon>
        <taxon>Pseudomonadati</taxon>
        <taxon>Pseudomonadota</taxon>
        <taxon>Betaproteobacteria</taxon>
        <taxon>Nitrosomonadales</taxon>
        <taxon>Thiobacillaceae</taxon>
        <taxon>Sulfuritortus</taxon>
    </lineage>
</organism>
<dbReference type="SUPFAM" id="SSF52172">
    <property type="entry name" value="CheY-like"/>
    <property type="match status" value="1"/>
</dbReference>
<dbReference type="GO" id="GO:0071111">
    <property type="term" value="F:cyclic-guanylate-specific phosphodiesterase activity"/>
    <property type="evidence" value="ECO:0007669"/>
    <property type="project" value="InterPro"/>
</dbReference>
<comment type="caution">
    <text evidence="5">The sequence shown here is derived from an EMBL/GenBank/DDBJ whole genome shotgun (WGS) entry which is preliminary data.</text>
</comment>
<name>A0A4R3JY57_9PROT</name>
<dbReference type="FunFam" id="3.30.70.270:FF:000001">
    <property type="entry name" value="Diguanylate cyclase domain protein"/>
    <property type="match status" value="1"/>
</dbReference>
<feature type="domain" description="GGDEF" evidence="4">
    <location>
        <begin position="171"/>
        <end position="304"/>
    </location>
</feature>
<dbReference type="CDD" id="cd01948">
    <property type="entry name" value="EAL"/>
    <property type="match status" value="1"/>
</dbReference>
<protein>
    <submittedName>
        <fullName evidence="5">Diguanylate cyclase (GGDEF)-like protein</fullName>
    </submittedName>
</protein>
<dbReference type="Gene3D" id="3.20.20.450">
    <property type="entry name" value="EAL domain"/>
    <property type="match status" value="1"/>
</dbReference>
<feature type="modified residue" description="4-aspartylphosphate" evidence="1">
    <location>
        <position position="57"/>
    </location>
</feature>
<evidence type="ECO:0000313" key="5">
    <source>
        <dbReference type="EMBL" id="TCS72100.1"/>
    </source>
</evidence>
<dbReference type="Gene3D" id="3.30.70.270">
    <property type="match status" value="1"/>
</dbReference>
<dbReference type="PANTHER" id="PTHR33121">
    <property type="entry name" value="CYCLIC DI-GMP PHOSPHODIESTERASE PDEF"/>
    <property type="match status" value="1"/>
</dbReference>
<accession>A0A4R3JY57</accession>
<dbReference type="InterPro" id="IPR000160">
    <property type="entry name" value="GGDEF_dom"/>
</dbReference>
<dbReference type="SUPFAM" id="SSF55073">
    <property type="entry name" value="Nucleotide cyclase"/>
    <property type="match status" value="1"/>
</dbReference>
<dbReference type="NCBIfam" id="TIGR00254">
    <property type="entry name" value="GGDEF"/>
    <property type="match status" value="1"/>
</dbReference>
<dbReference type="CDD" id="cd01949">
    <property type="entry name" value="GGDEF"/>
    <property type="match status" value="1"/>
</dbReference>
<feature type="domain" description="Response regulatory" evidence="2">
    <location>
        <begin position="6"/>
        <end position="122"/>
    </location>
</feature>
<dbReference type="CDD" id="cd00156">
    <property type="entry name" value="REC"/>
    <property type="match status" value="1"/>
</dbReference>
<feature type="domain" description="EAL" evidence="3">
    <location>
        <begin position="315"/>
        <end position="564"/>
    </location>
</feature>
<keyword evidence="1" id="KW-0597">Phosphoprotein</keyword>